<organism evidence="4 5">
    <name type="scientific">Plutella xylostella</name>
    <name type="common">Diamondback moth</name>
    <name type="synonym">Plutella maculipennis</name>
    <dbReference type="NCBI Taxonomy" id="51655"/>
    <lineage>
        <taxon>Eukaryota</taxon>
        <taxon>Metazoa</taxon>
        <taxon>Ecdysozoa</taxon>
        <taxon>Arthropoda</taxon>
        <taxon>Hexapoda</taxon>
        <taxon>Insecta</taxon>
        <taxon>Pterygota</taxon>
        <taxon>Neoptera</taxon>
        <taxon>Endopterygota</taxon>
        <taxon>Lepidoptera</taxon>
        <taxon>Glossata</taxon>
        <taxon>Ditrysia</taxon>
        <taxon>Yponomeutoidea</taxon>
        <taxon>Plutellidae</taxon>
        <taxon>Plutella</taxon>
    </lineage>
</organism>
<dbReference type="EMBL" id="CAJHNJ030000024">
    <property type="protein sequence ID" value="CAG9120909.1"/>
    <property type="molecule type" value="Genomic_DNA"/>
</dbReference>
<feature type="coiled-coil region" evidence="1">
    <location>
        <begin position="115"/>
        <end position="177"/>
    </location>
</feature>
<name>A0A8S4EYX1_PLUXY</name>
<proteinExistence type="predicted"/>
<feature type="region of interest" description="Disordered" evidence="2">
    <location>
        <begin position="1"/>
        <end position="27"/>
    </location>
</feature>
<keyword evidence="1" id="KW-0175">Coiled coil</keyword>
<protein>
    <submittedName>
        <fullName evidence="4">(diamondback moth) hypothetical protein</fullName>
    </submittedName>
</protein>
<evidence type="ECO:0000256" key="2">
    <source>
        <dbReference type="SAM" id="MobiDB-lite"/>
    </source>
</evidence>
<dbReference type="InterPro" id="IPR000477">
    <property type="entry name" value="RT_dom"/>
</dbReference>
<keyword evidence="5" id="KW-1185">Reference proteome</keyword>
<accession>A0A8S4EYX1</accession>
<dbReference type="PANTHER" id="PTHR33332">
    <property type="entry name" value="REVERSE TRANSCRIPTASE DOMAIN-CONTAINING PROTEIN"/>
    <property type="match status" value="1"/>
</dbReference>
<dbReference type="AlphaFoldDB" id="A0A8S4EYX1"/>
<feature type="compositionally biased region" description="Basic and acidic residues" evidence="2">
    <location>
        <begin position="1"/>
        <end position="13"/>
    </location>
</feature>
<evidence type="ECO:0000313" key="4">
    <source>
        <dbReference type="EMBL" id="CAG9120909.1"/>
    </source>
</evidence>
<gene>
    <name evidence="4" type="ORF">PLXY2_LOCUS7321</name>
</gene>
<evidence type="ECO:0000259" key="3">
    <source>
        <dbReference type="Pfam" id="PF00078"/>
    </source>
</evidence>
<evidence type="ECO:0000313" key="5">
    <source>
        <dbReference type="Proteomes" id="UP000653454"/>
    </source>
</evidence>
<dbReference type="Proteomes" id="UP000653454">
    <property type="component" value="Unassembled WGS sequence"/>
</dbReference>
<feature type="domain" description="Reverse transcriptase" evidence="3">
    <location>
        <begin position="153"/>
        <end position="289"/>
    </location>
</feature>
<sequence length="296" mass="33808">MVEATEKKLRDTRSSLQQQSGKKEAEYQQLIANINRSSTENITKLKEEKEQLRQALEQKLSQTIIALTSEKEGVEAGAREREKKLLAARDAMILQHDEALLRAENDKQQALLMAHQEHQAILERLEESNRALDIEQNKLERMRRDAQARADQDRNTANQLKDELASMKARLEEAKQFGYQKGVGASDAIDSLVDDIVKKLNDRRKVVGLFLDLSAAFDGWIMDHSILLNKLEHYGVRGQALEIFKSYLENRYQFIELKFEENGKEKICKSDIVKVTRGVPQGSILGPIFLSHLPTI</sequence>
<comment type="caution">
    <text evidence="4">The sequence shown here is derived from an EMBL/GenBank/DDBJ whole genome shotgun (WGS) entry which is preliminary data.</text>
</comment>
<evidence type="ECO:0000256" key="1">
    <source>
        <dbReference type="SAM" id="Coils"/>
    </source>
</evidence>
<feature type="coiled-coil region" evidence="1">
    <location>
        <begin position="35"/>
        <end position="66"/>
    </location>
</feature>
<reference evidence="4" key="1">
    <citation type="submission" date="2020-11" db="EMBL/GenBank/DDBJ databases">
        <authorList>
            <person name="Whiteford S."/>
        </authorList>
    </citation>
    <scope>NUCLEOTIDE SEQUENCE</scope>
</reference>
<dbReference type="Pfam" id="PF00078">
    <property type="entry name" value="RVT_1"/>
    <property type="match status" value="1"/>
</dbReference>